<reference evidence="1" key="1">
    <citation type="submission" date="2019-11" db="EMBL/GenBank/DDBJ databases">
        <title>Microbial mats filling the niche in hypersaline microbial mats.</title>
        <authorList>
            <person name="Wong H.L."/>
            <person name="Macleod F.I."/>
            <person name="White R.A. III"/>
            <person name="Burns B.P."/>
        </authorList>
    </citation>
    <scope>NUCLEOTIDE SEQUENCE</scope>
    <source>
        <strain evidence="1">Rbin_158</strain>
    </source>
</reference>
<accession>A0A9D5JYJ4</accession>
<feature type="non-terminal residue" evidence="1">
    <location>
        <position position="188"/>
    </location>
</feature>
<dbReference type="EMBL" id="WJJP01000602">
    <property type="protein sequence ID" value="MBD3326573.1"/>
    <property type="molecule type" value="Genomic_DNA"/>
</dbReference>
<dbReference type="Gene3D" id="3.40.50.2000">
    <property type="entry name" value="Glycogen Phosphorylase B"/>
    <property type="match status" value="1"/>
</dbReference>
<sequence>MRVAFVVQRYGTEVHGGAETLCRWVAERMHKYFDVEVLTTCALDYLTWENHFPAETTAVNGVPVRRFPTDAPRDMQKFNAFARTLFARECRTIPEELTWIQMQGPASSALLDYIKAEEDHYDLFVFMTYSYLTTFLGLQLVPRKSLLIPAAHDEPHFYFTAFQPIFHLPQGILYNTNEERRLVQTQWN</sequence>
<protein>
    <submittedName>
        <fullName evidence="1">Glycosyltransferase family 1 protein</fullName>
    </submittedName>
</protein>
<evidence type="ECO:0000313" key="2">
    <source>
        <dbReference type="Proteomes" id="UP000649604"/>
    </source>
</evidence>
<organism evidence="1 2">
    <name type="scientific">candidate division KSB3 bacterium</name>
    <dbReference type="NCBI Taxonomy" id="2044937"/>
    <lineage>
        <taxon>Bacteria</taxon>
        <taxon>candidate division KSB3</taxon>
    </lineage>
</organism>
<proteinExistence type="predicted"/>
<name>A0A9D5JYJ4_9BACT</name>
<dbReference type="AlphaFoldDB" id="A0A9D5JYJ4"/>
<comment type="caution">
    <text evidence="1">The sequence shown here is derived from an EMBL/GenBank/DDBJ whole genome shotgun (WGS) entry which is preliminary data.</text>
</comment>
<gene>
    <name evidence="1" type="ORF">GF339_18460</name>
</gene>
<evidence type="ECO:0000313" key="1">
    <source>
        <dbReference type="EMBL" id="MBD3326573.1"/>
    </source>
</evidence>
<dbReference type="Proteomes" id="UP000649604">
    <property type="component" value="Unassembled WGS sequence"/>
</dbReference>